<evidence type="ECO:0000313" key="1">
    <source>
        <dbReference type="EMBL" id="CAG8515498.1"/>
    </source>
</evidence>
<keyword evidence="2" id="KW-1185">Reference proteome</keyword>
<protein>
    <submittedName>
        <fullName evidence="1">27074_t:CDS:1</fullName>
    </submittedName>
</protein>
<proteinExistence type="predicted"/>
<comment type="caution">
    <text evidence="1">The sequence shown here is derived from an EMBL/GenBank/DDBJ whole genome shotgun (WGS) entry which is preliminary data.</text>
</comment>
<dbReference type="OrthoDB" id="2445412at2759"/>
<gene>
    <name evidence="1" type="ORF">DERYTH_LOCUS3602</name>
</gene>
<evidence type="ECO:0000313" key="2">
    <source>
        <dbReference type="Proteomes" id="UP000789405"/>
    </source>
</evidence>
<organism evidence="1 2">
    <name type="scientific">Dentiscutata erythropus</name>
    <dbReference type="NCBI Taxonomy" id="1348616"/>
    <lineage>
        <taxon>Eukaryota</taxon>
        <taxon>Fungi</taxon>
        <taxon>Fungi incertae sedis</taxon>
        <taxon>Mucoromycota</taxon>
        <taxon>Glomeromycotina</taxon>
        <taxon>Glomeromycetes</taxon>
        <taxon>Diversisporales</taxon>
        <taxon>Gigasporaceae</taxon>
        <taxon>Dentiscutata</taxon>
    </lineage>
</organism>
<reference evidence="1" key="1">
    <citation type="submission" date="2021-06" db="EMBL/GenBank/DDBJ databases">
        <authorList>
            <person name="Kallberg Y."/>
            <person name="Tangrot J."/>
            <person name="Rosling A."/>
        </authorList>
    </citation>
    <scope>NUCLEOTIDE SEQUENCE</scope>
    <source>
        <strain evidence="1">MA453B</strain>
    </source>
</reference>
<dbReference type="Proteomes" id="UP000789405">
    <property type="component" value="Unassembled WGS sequence"/>
</dbReference>
<accession>A0A9N9F7C1</accession>
<name>A0A9N9F7C1_9GLOM</name>
<dbReference type="AlphaFoldDB" id="A0A9N9F7C1"/>
<dbReference type="EMBL" id="CAJVPY010001289">
    <property type="protein sequence ID" value="CAG8515498.1"/>
    <property type="molecule type" value="Genomic_DNA"/>
</dbReference>
<sequence length="204" mass="22974">MKVDLHGDRPSDCKGSFFETRKILNDIATNTGINLDNNWLITNHSCHHIAIQLLKNNGVLESELQAFSRHRSCESLADYCKTTQNLTETQSLASNIQSQNITKEILSSTQPQNDTIVNSDFTKKEIKKSSHVSKIPRIKPHTQNSSYLTSSVIALFKPPYSPNSPMLESYKKHRKPLLTVNNIVIQLPLGISQSYDLNINLKIS</sequence>